<dbReference type="InterPro" id="IPR025496">
    <property type="entry name" value="DUF4387"/>
</dbReference>
<dbReference type="GeneID" id="56480602"/>
<accession>A0A0C6P958</accession>
<dbReference type="AlphaFoldDB" id="A0A0C6P958"/>
<feature type="domain" description="DUF4387" evidence="1">
    <location>
        <begin position="9"/>
        <end position="104"/>
    </location>
</feature>
<dbReference type="KEGG" id="bbh:BN112_2712"/>
<dbReference type="OrthoDB" id="9796125at2"/>
<dbReference type="HOGENOM" id="CLU_153284_0_0_4"/>
<evidence type="ECO:0000313" key="3">
    <source>
        <dbReference type="Proteomes" id="UP000007564"/>
    </source>
</evidence>
<evidence type="ECO:0000259" key="1">
    <source>
        <dbReference type="Pfam" id="PF14330"/>
    </source>
</evidence>
<proteinExistence type="predicted"/>
<protein>
    <recommendedName>
        <fullName evidence="1">DUF4387 domain-containing protein</fullName>
    </recommendedName>
</protein>
<dbReference type="Pfam" id="PF14330">
    <property type="entry name" value="DUF4387"/>
    <property type="match status" value="1"/>
</dbReference>
<evidence type="ECO:0000313" key="2">
    <source>
        <dbReference type="EMBL" id="CCJ54629.1"/>
    </source>
</evidence>
<reference evidence="2 3" key="1">
    <citation type="journal article" date="2012" name="BMC Genomics">
        <title>Comparative genomics of the classical Bordetella subspecies: the evolution and exchange of virulence-associated diversity amongst closely related pathogens.</title>
        <authorList>
            <person name="Park J."/>
            <person name="Zhang Y."/>
            <person name="Buboltz A.M."/>
            <person name="Zhang X."/>
            <person name="Schuster S.C."/>
            <person name="Ahuja U."/>
            <person name="Liu M."/>
            <person name="Miller J.F."/>
            <person name="Sebaihia M."/>
            <person name="Bentley S.D."/>
            <person name="Parkhill J."/>
            <person name="Harvill E.T."/>
        </authorList>
    </citation>
    <scope>NUCLEOTIDE SEQUENCE [LARGE SCALE GENOMIC DNA]</scope>
    <source>
        <strain evidence="2 3">253</strain>
    </source>
</reference>
<sequence>MKPSTPTRLVDVAKVIRSKNAGPLQTTLDLMFATAEHYRLARDSEALSAASVARLYGVAPDWVRVIPYEAAHAIKIVLDRPLPAGQPGDRDVYGAQQHYPLLDLTL</sequence>
<dbReference type="Proteomes" id="UP000007564">
    <property type="component" value="Chromosome"/>
</dbReference>
<gene>
    <name evidence="2" type="ORF">BN112_2712</name>
</gene>
<organism evidence="2 3">
    <name type="scientific">Bordetella bronchiseptica 253</name>
    <dbReference type="NCBI Taxonomy" id="568707"/>
    <lineage>
        <taxon>Bacteria</taxon>
        <taxon>Pseudomonadati</taxon>
        <taxon>Pseudomonadota</taxon>
        <taxon>Betaproteobacteria</taxon>
        <taxon>Burkholderiales</taxon>
        <taxon>Alcaligenaceae</taxon>
        <taxon>Bordetella</taxon>
    </lineage>
</organism>
<name>A0A0C6P958_BORBO</name>
<dbReference type="EMBL" id="HE965806">
    <property type="protein sequence ID" value="CCJ54629.1"/>
    <property type="molecule type" value="Genomic_DNA"/>
</dbReference>
<dbReference type="RefSeq" id="WP_003808129.1">
    <property type="nucleotide sequence ID" value="NC_019382.1"/>
</dbReference>